<reference evidence="10" key="1">
    <citation type="journal article" date="2022" name="Int. J. Syst. Evol. Microbiol.">
        <title>Pseudomonas aegrilactucae sp. nov. and Pseudomonas morbosilactucae sp. nov., pathogens causing bacterial rot of lettuce in Japan.</title>
        <authorList>
            <person name="Sawada H."/>
            <person name="Fujikawa T."/>
            <person name="Satou M."/>
        </authorList>
    </citation>
    <scope>NUCLEOTIDE SEQUENCE</scope>
    <source>
        <strain evidence="10">0166_1</strain>
    </source>
</reference>
<accession>A0A9E7C162</accession>
<feature type="domain" description="Thiamine pyrophosphate enzyme TPP-binding" evidence="8">
    <location>
        <begin position="443"/>
        <end position="552"/>
    </location>
</feature>
<dbReference type="CDD" id="cd07037">
    <property type="entry name" value="TPP_PYR_MenD"/>
    <property type="match status" value="1"/>
</dbReference>
<dbReference type="SUPFAM" id="SSF52467">
    <property type="entry name" value="DHS-like NAD/FAD-binding domain"/>
    <property type="match status" value="1"/>
</dbReference>
<gene>
    <name evidence="7 10" type="primary">menD</name>
    <name evidence="10" type="ORF">DSM104329_02653</name>
</gene>
<dbReference type="GO" id="GO:0030145">
    <property type="term" value="F:manganese ion binding"/>
    <property type="evidence" value="ECO:0007669"/>
    <property type="project" value="UniProtKB-UniRule"/>
</dbReference>
<dbReference type="Proteomes" id="UP001162834">
    <property type="component" value="Chromosome"/>
</dbReference>
<evidence type="ECO:0000256" key="6">
    <source>
        <dbReference type="ARBA" id="ARBA00023211"/>
    </source>
</evidence>
<dbReference type="SUPFAM" id="SSF52518">
    <property type="entry name" value="Thiamin diphosphate-binding fold (THDP-binding)"/>
    <property type="match status" value="2"/>
</dbReference>
<dbReference type="EMBL" id="CP087164">
    <property type="protein sequence ID" value="UGS36252.1"/>
    <property type="molecule type" value="Genomic_DNA"/>
</dbReference>
<comment type="pathway">
    <text evidence="7">Quinol/quinone metabolism; menaquinone biosynthesis.</text>
</comment>
<dbReference type="CDD" id="cd02009">
    <property type="entry name" value="TPP_SHCHC_synthase"/>
    <property type="match status" value="1"/>
</dbReference>
<dbReference type="AlphaFoldDB" id="A0A9E7C162"/>
<dbReference type="EC" id="2.2.1.9" evidence="7"/>
<name>A0A9E7C162_9ACTN</name>
<keyword evidence="6 7" id="KW-0464">Manganese</keyword>
<evidence type="ECO:0000256" key="2">
    <source>
        <dbReference type="ARBA" id="ARBA00022679"/>
    </source>
</evidence>
<evidence type="ECO:0000259" key="8">
    <source>
        <dbReference type="Pfam" id="PF02775"/>
    </source>
</evidence>
<dbReference type="RefSeq" id="WP_259315926.1">
    <property type="nucleotide sequence ID" value="NZ_CP087164.1"/>
</dbReference>
<keyword evidence="11" id="KW-1185">Reference proteome</keyword>
<dbReference type="PIRSF" id="PIRSF004983">
    <property type="entry name" value="MenD"/>
    <property type="match status" value="1"/>
</dbReference>
<evidence type="ECO:0000256" key="5">
    <source>
        <dbReference type="ARBA" id="ARBA00023052"/>
    </source>
</evidence>
<dbReference type="InterPro" id="IPR004433">
    <property type="entry name" value="MenaQ_synth_MenD"/>
</dbReference>
<sequence>MTPTADSYLLLRAFVDELVRCGATDACTSPGSRSTPLVLSLVRDGRLRCHSHVDERASAFFALGLAKATRRPVPIACTSGTAAAEYLPAVIEAHEAGVPLVVLTADRPPELRDVGAGQTVDQIKLYGSAVRWFVDLGIHDATPTRLRWARSLACRVMWAASGASGRPGPVHVNVPLREPLVLDAPLGPDPRPGRPAGVPWLARPAAAPASSAQALTGALTGARRPLVVAGRAEHDPALAGALAAFAAAAGAPLLADPLSDARRGAHAVAHYDALLRVPGFGDTHRPDLVVRAGDLPTSKPLRRWLAGLGERVVQVALDPEAVWSDPDGVLSAALPGDPAATLEEAARAAADRPAAAGTPPIHAAGRPPASEWLDGWREADRAAGAAIAAALGAGALNEPLIARTVAGGLGAEHVLFVASSMPVRDVETFAAVRADGPRVLCNRGANGIDGTVASALGVAATGTATTLLIGDVALAYDHSALLAIPRLGLDVTIVLVDNGGGGIFDFLPVSGETDAYEEHVATPTGLAPRRIAALYGLEYERVKDAAGLTAALGRPGARLLHAPTDRAGNVALHRRVWAAVEDAVA</sequence>
<proteinExistence type="inferred from homology"/>
<dbReference type="InterPro" id="IPR011766">
    <property type="entry name" value="TPP_enzyme_TPP-bd"/>
</dbReference>
<keyword evidence="3 7" id="KW-0479">Metal-binding</keyword>
<dbReference type="InterPro" id="IPR012001">
    <property type="entry name" value="Thiamin_PyroP_enz_TPP-bd_dom"/>
</dbReference>
<comment type="similarity">
    <text evidence="7">Belongs to the TPP enzyme family. MenD subfamily.</text>
</comment>
<dbReference type="Pfam" id="PF02775">
    <property type="entry name" value="TPP_enzyme_C"/>
    <property type="match status" value="1"/>
</dbReference>
<dbReference type="InterPro" id="IPR029035">
    <property type="entry name" value="DHS-like_NAD/FAD-binding_dom"/>
</dbReference>
<comment type="pathway">
    <text evidence="7">Quinol/quinone metabolism; 1,4-dihydroxy-2-naphthoate biosynthesis; 1,4-dihydroxy-2-naphthoate from chorismate: step 2/7.</text>
</comment>
<keyword evidence="5 7" id="KW-0786">Thiamine pyrophosphate</keyword>
<dbReference type="GO" id="GO:0070204">
    <property type="term" value="F:2-succinyl-5-enolpyruvyl-6-hydroxy-3-cyclohexene-1-carboxylic-acid synthase activity"/>
    <property type="evidence" value="ECO:0007669"/>
    <property type="project" value="UniProtKB-UniRule"/>
</dbReference>
<evidence type="ECO:0000313" key="10">
    <source>
        <dbReference type="EMBL" id="UGS36252.1"/>
    </source>
</evidence>
<comment type="catalytic activity">
    <reaction evidence="7">
        <text>isochorismate + 2-oxoglutarate + H(+) = 5-enolpyruvoyl-6-hydroxy-2-succinyl-cyclohex-3-ene-1-carboxylate + CO2</text>
        <dbReference type="Rhea" id="RHEA:25593"/>
        <dbReference type="ChEBI" id="CHEBI:15378"/>
        <dbReference type="ChEBI" id="CHEBI:16526"/>
        <dbReference type="ChEBI" id="CHEBI:16810"/>
        <dbReference type="ChEBI" id="CHEBI:29780"/>
        <dbReference type="ChEBI" id="CHEBI:58818"/>
        <dbReference type="EC" id="2.2.1.9"/>
    </reaction>
</comment>
<dbReference type="HAMAP" id="MF_01659">
    <property type="entry name" value="MenD"/>
    <property type="match status" value="1"/>
</dbReference>
<dbReference type="KEGG" id="sbae:DSM104329_02653"/>
<protein>
    <recommendedName>
        <fullName evidence="7">2-succinyl-5-enolpyruvyl-6-hydroxy-3-cyclohexene-1-carboxylate synthase</fullName>
        <shortName evidence="7">SEPHCHC synthase</shortName>
        <ecNumber evidence="7">2.2.1.9</ecNumber>
    </recommendedName>
    <alternativeName>
        <fullName evidence="7">Menaquinone biosynthesis protein MenD</fullName>
    </alternativeName>
</protein>
<organism evidence="10 11">
    <name type="scientific">Capillimicrobium parvum</name>
    <dbReference type="NCBI Taxonomy" id="2884022"/>
    <lineage>
        <taxon>Bacteria</taxon>
        <taxon>Bacillati</taxon>
        <taxon>Actinomycetota</taxon>
        <taxon>Thermoleophilia</taxon>
        <taxon>Solirubrobacterales</taxon>
        <taxon>Capillimicrobiaceae</taxon>
        <taxon>Capillimicrobium</taxon>
    </lineage>
</organism>
<feature type="domain" description="Thiamine pyrophosphate enzyme N-terminal TPP-binding" evidence="9">
    <location>
        <begin position="12"/>
        <end position="124"/>
    </location>
</feature>
<dbReference type="PANTHER" id="PTHR42916:SF1">
    <property type="entry name" value="PROTEIN PHYLLO, CHLOROPLASTIC"/>
    <property type="match status" value="1"/>
</dbReference>
<comment type="cofactor">
    <cofactor evidence="7">
        <name>thiamine diphosphate</name>
        <dbReference type="ChEBI" id="CHEBI:58937"/>
    </cofactor>
    <text evidence="7">Binds 1 thiamine pyrophosphate per subunit.</text>
</comment>
<comment type="cofactor">
    <cofactor evidence="7">
        <name>Mg(2+)</name>
        <dbReference type="ChEBI" id="CHEBI:18420"/>
    </cofactor>
    <cofactor evidence="7">
        <name>Mn(2+)</name>
        <dbReference type="ChEBI" id="CHEBI:29035"/>
    </cofactor>
</comment>
<dbReference type="Pfam" id="PF02776">
    <property type="entry name" value="TPP_enzyme_N"/>
    <property type="match status" value="1"/>
</dbReference>
<keyword evidence="4 7" id="KW-0460">Magnesium</keyword>
<dbReference type="GO" id="GO:0000287">
    <property type="term" value="F:magnesium ion binding"/>
    <property type="evidence" value="ECO:0007669"/>
    <property type="project" value="UniProtKB-UniRule"/>
</dbReference>
<dbReference type="Gene3D" id="3.40.50.1220">
    <property type="entry name" value="TPP-binding domain"/>
    <property type="match status" value="1"/>
</dbReference>
<evidence type="ECO:0000256" key="4">
    <source>
        <dbReference type="ARBA" id="ARBA00022842"/>
    </source>
</evidence>
<evidence type="ECO:0000259" key="9">
    <source>
        <dbReference type="Pfam" id="PF02776"/>
    </source>
</evidence>
<dbReference type="GO" id="GO:0009234">
    <property type="term" value="P:menaquinone biosynthetic process"/>
    <property type="evidence" value="ECO:0007669"/>
    <property type="project" value="UniProtKB-UniRule"/>
</dbReference>
<dbReference type="NCBIfam" id="TIGR00173">
    <property type="entry name" value="menD"/>
    <property type="match status" value="1"/>
</dbReference>
<comment type="subunit">
    <text evidence="7">Homodimer.</text>
</comment>
<evidence type="ECO:0000256" key="3">
    <source>
        <dbReference type="ARBA" id="ARBA00022723"/>
    </source>
</evidence>
<evidence type="ECO:0000313" key="11">
    <source>
        <dbReference type="Proteomes" id="UP001162834"/>
    </source>
</evidence>
<keyword evidence="1 7" id="KW-0474">Menaquinone biosynthesis</keyword>
<evidence type="ECO:0000256" key="7">
    <source>
        <dbReference type="HAMAP-Rule" id="MF_01659"/>
    </source>
</evidence>
<dbReference type="PANTHER" id="PTHR42916">
    <property type="entry name" value="2-SUCCINYL-5-ENOLPYRUVYL-6-HYDROXY-3-CYCLOHEXENE-1-CARBOXYLATE SYNTHASE"/>
    <property type="match status" value="1"/>
</dbReference>
<comment type="function">
    <text evidence="7">Catalyzes the thiamine diphosphate-dependent decarboxylation of 2-oxoglutarate and the subsequent addition of the resulting succinic semialdehyde-thiamine pyrophosphate anion to isochorismate to yield 2-succinyl-5-enolpyruvyl-6-hydroxy-3-cyclohexene-1-carboxylate (SEPHCHC).</text>
</comment>
<evidence type="ECO:0000256" key="1">
    <source>
        <dbReference type="ARBA" id="ARBA00022428"/>
    </source>
</evidence>
<dbReference type="InterPro" id="IPR029061">
    <property type="entry name" value="THDP-binding"/>
</dbReference>
<dbReference type="GO" id="GO:0030976">
    <property type="term" value="F:thiamine pyrophosphate binding"/>
    <property type="evidence" value="ECO:0007669"/>
    <property type="project" value="UniProtKB-UniRule"/>
</dbReference>
<dbReference type="Gene3D" id="3.40.50.970">
    <property type="match status" value="2"/>
</dbReference>
<keyword evidence="2 7" id="KW-0808">Transferase</keyword>